<dbReference type="EMBL" id="JACCBK010000001">
    <property type="protein sequence ID" value="NYD85916.1"/>
    <property type="molecule type" value="Genomic_DNA"/>
</dbReference>
<dbReference type="InterPro" id="IPR011711">
    <property type="entry name" value="GntR_C"/>
</dbReference>
<dbReference type="PROSITE" id="PS50949">
    <property type="entry name" value="HTH_GNTR"/>
    <property type="match status" value="1"/>
</dbReference>
<dbReference type="InterPro" id="IPR000524">
    <property type="entry name" value="Tscrpt_reg_HTH_GntR"/>
</dbReference>
<dbReference type="SMART" id="SM00895">
    <property type="entry name" value="FCD"/>
    <property type="match status" value="1"/>
</dbReference>
<protein>
    <submittedName>
        <fullName evidence="6">DNA-binding FadR family transcriptional regulator</fullName>
    </submittedName>
    <submittedName>
        <fullName evidence="5">GntR family transcriptional regulator</fullName>
    </submittedName>
</protein>
<dbReference type="SUPFAM" id="SSF48008">
    <property type="entry name" value="GntR ligand-binding domain-like"/>
    <property type="match status" value="1"/>
</dbReference>
<dbReference type="Proteomes" id="UP000577956">
    <property type="component" value="Unassembled WGS sequence"/>
</dbReference>
<evidence type="ECO:0000313" key="5">
    <source>
        <dbReference type="EMBL" id="GIG31077.1"/>
    </source>
</evidence>
<evidence type="ECO:0000256" key="2">
    <source>
        <dbReference type="ARBA" id="ARBA00023125"/>
    </source>
</evidence>
<feature type="domain" description="HTH gntR-type" evidence="4">
    <location>
        <begin position="11"/>
        <end position="79"/>
    </location>
</feature>
<dbReference type="Proteomes" id="UP000618382">
    <property type="component" value="Unassembled WGS sequence"/>
</dbReference>
<dbReference type="AlphaFoldDB" id="A0A7Y9FEM0"/>
<dbReference type="Pfam" id="PF07729">
    <property type="entry name" value="FCD"/>
    <property type="match status" value="1"/>
</dbReference>
<organism evidence="6 7">
    <name type="scientific">Cellulomonas oligotrophica</name>
    <dbReference type="NCBI Taxonomy" id="931536"/>
    <lineage>
        <taxon>Bacteria</taxon>
        <taxon>Bacillati</taxon>
        <taxon>Actinomycetota</taxon>
        <taxon>Actinomycetes</taxon>
        <taxon>Micrococcales</taxon>
        <taxon>Cellulomonadaceae</taxon>
        <taxon>Cellulomonas</taxon>
    </lineage>
</organism>
<reference evidence="6 7" key="1">
    <citation type="submission" date="2020-07" db="EMBL/GenBank/DDBJ databases">
        <title>Sequencing the genomes of 1000 actinobacteria strains.</title>
        <authorList>
            <person name="Klenk H.-P."/>
        </authorList>
    </citation>
    <scope>NUCLEOTIDE SEQUENCE [LARGE SCALE GENOMIC DNA]</scope>
    <source>
        <strain evidence="6 7">DSM 24482</strain>
    </source>
</reference>
<evidence type="ECO:0000313" key="7">
    <source>
        <dbReference type="Proteomes" id="UP000577956"/>
    </source>
</evidence>
<dbReference type="Gene3D" id="1.10.10.10">
    <property type="entry name" value="Winged helix-like DNA-binding domain superfamily/Winged helix DNA-binding domain"/>
    <property type="match status" value="1"/>
</dbReference>
<dbReference type="Gene3D" id="1.20.120.530">
    <property type="entry name" value="GntR ligand-binding domain-like"/>
    <property type="match status" value="1"/>
</dbReference>
<comment type="caution">
    <text evidence="6">The sequence shown here is derived from an EMBL/GenBank/DDBJ whole genome shotgun (WGS) entry which is preliminary data.</text>
</comment>
<dbReference type="InterPro" id="IPR036390">
    <property type="entry name" value="WH_DNA-bd_sf"/>
</dbReference>
<reference evidence="5 8" key="2">
    <citation type="submission" date="2021-01" db="EMBL/GenBank/DDBJ databases">
        <title>Whole genome shotgun sequence of Cellulomonas oligotrophica NBRC 109435.</title>
        <authorList>
            <person name="Komaki H."/>
            <person name="Tamura T."/>
        </authorList>
    </citation>
    <scope>NUCLEOTIDE SEQUENCE [LARGE SCALE GENOMIC DNA]</scope>
    <source>
        <strain evidence="5 8">NBRC 109435</strain>
    </source>
</reference>
<sequence>MIGPQRPPARVPLTHDVVEDVRRMVLDGTLRPGDRLPSEKDLAVHLGVSRGSLREGVRALAALGILQARHGDGTYVTELDATRLVAPLAFLGDMPGDRTDVLAVRRTLETEAAALAARHASPALLEQARASLDDMAGAFAEPVLDAARVAAADVAFHRTVADASGNRVLAALVDALAAPRARERAWRDLHEDTATRVVGEHAAILDALTDADPDRARILMAAHLIGAERILTAHGAAPA</sequence>
<dbReference type="PANTHER" id="PTHR43537:SF5">
    <property type="entry name" value="UXU OPERON TRANSCRIPTIONAL REGULATOR"/>
    <property type="match status" value="1"/>
</dbReference>
<gene>
    <name evidence="6" type="ORF">BKA21_001465</name>
    <name evidence="5" type="ORF">Col01nite_02360</name>
</gene>
<dbReference type="EMBL" id="BONN01000001">
    <property type="protein sequence ID" value="GIG31077.1"/>
    <property type="molecule type" value="Genomic_DNA"/>
</dbReference>
<dbReference type="InterPro" id="IPR036388">
    <property type="entry name" value="WH-like_DNA-bd_sf"/>
</dbReference>
<dbReference type="SMART" id="SM00345">
    <property type="entry name" value="HTH_GNTR"/>
    <property type="match status" value="1"/>
</dbReference>
<keyword evidence="2 6" id="KW-0238">DNA-binding</keyword>
<dbReference type="Pfam" id="PF00392">
    <property type="entry name" value="GntR"/>
    <property type="match status" value="1"/>
</dbReference>
<evidence type="ECO:0000256" key="1">
    <source>
        <dbReference type="ARBA" id="ARBA00023015"/>
    </source>
</evidence>
<evidence type="ECO:0000259" key="4">
    <source>
        <dbReference type="PROSITE" id="PS50949"/>
    </source>
</evidence>
<name>A0A7Y9FEM0_9CELL</name>
<proteinExistence type="predicted"/>
<keyword evidence="3" id="KW-0804">Transcription</keyword>
<evidence type="ECO:0000313" key="6">
    <source>
        <dbReference type="EMBL" id="NYD85916.1"/>
    </source>
</evidence>
<dbReference type="GO" id="GO:0003700">
    <property type="term" value="F:DNA-binding transcription factor activity"/>
    <property type="evidence" value="ECO:0007669"/>
    <property type="project" value="InterPro"/>
</dbReference>
<accession>A0A7Y9FEM0</accession>
<dbReference type="InterPro" id="IPR008920">
    <property type="entry name" value="TF_FadR/GntR_C"/>
</dbReference>
<dbReference type="SUPFAM" id="SSF46785">
    <property type="entry name" value="Winged helix' DNA-binding domain"/>
    <property type="match status" value="1"/>
</dbReference>
<dbReference type="PANTHER" id="PTHR43537">
    <property type="entry name" value="TRANSCRIPTIONAL REGULATOR, GNTR FAMILY"/>
    <property type="match status" value="1"/>
</dbReference>
<dbReference type="CDD" id="cd07377">
    <property type="entry name" value="WHTH_GntR"/>
    <property type="match status" value="1"/>
</dbReference>
<keyword evidence="1" id="KW-0805">Transcription regulation</keyword>
<dbReference type="RefSeq" id="WP_239072705.1">
    <property type="nucleotide sequence ID" value="NZ_BAABFI010000002.1"/>
</dbReference>
<dbReference type="GO" id="GO:0003677">
    <property type="term" value="F:DNA binding"/>
    <property type="evidence" value="ECO:0007669"/>
    <property type="project" value="UniProtKB-KW"/>
</dbReference>
<dbReference type="PRINTS" id="PR00035">
    <property type="entry name" value="HTHGNTR"/>
</dbReference>
<evidence type="ECO:0000313" key="8">
    <source>
        <dbReference type="Proteomes" id="UP000618382"/>
    </source>
</evidence>
<keyword evidence="8" id="KW-1185">Reference proteome</keyword>
<evidence type="ECO:0000256" key="3">
    <source>
        <dbReference type="ARBA" id="ARBA00023163"/>
    </source>
</evidence>